<keyword evidence="5" id="KW-1185">Reference proteome</keyword>
<dbReference type="InterPro" id="IPR050868">
    <property type="entry name" value="ELMO_domain-containing"/>
</dbReference>
<sequence length="784" mass="85904">MSIAASACWLVFFEYAAHFSSLVHAHAFSGDLVSTVVWFDAIKHAVNAGRMPRELGIASVVPEESAGTSSFLTQGVLSAVKWLDRRVFVYFAERFSPSICSEACNIHSLCDQRERAPMRGGRAGAACVCTGFILLVEFVGLVARLQLPCPASETIFAGAAFALRLRYSRHSPHRRDGAPAAESAAANVPALFARSVRGQFSCASPNGRSRVIDRYKSSKMNVMSVFASLRELLRRLYRALLNVVISFLTGMSELERLLSRFPGVSTRRASPALQTDTSAREVCLTDGAVCRLAVARNLVKIENHLRTRSPSTGIKAGLDSALVPVEDLSQLICAECGVRSAPHGAQLVTVLRMIRRKQEAADRVKARARQRFDPGCSENHRRLERLWCLFFDKPLPPSFHHCSSFPTKGGRADRQPSCANPSPSSTLSSSPTPTGWSASSSSLRPEEDSASSSSEPLSAACAEPGASSAGRKELCRVPRDPQAAADDAGRRSGARGGHQAPEAAESSPLCADGRGGSLERQESSWGELGFQHPLHDFRGAGCLGADCLLVLGRRFPEVARRLLEESREEQFWMPFAATSINVVGWLLDIMNRHLLDVFFFACDETSCIADGEVSAACSSTKSSASNDRRREDFEGHADEESSGAVPEVFLLLYVAAFTRFCRFWRRRRPENVLQFGAVSMDFRARLENAFREFASSPEDDDLGAMGNVFRKRNPPDETEIYGAAKDVLEDIVACIESEELDCDGDCVKYFLSGRTRQGEKSARGAEAPRRRLQLSRLVNHYIDK</sequence>
<dbReference type="PANTHER" id="PTHR12771:SF51">
    <property type="entry name" value="LD01482P"/>
    <property type="match status" value="1"/>
</dbReference>
<feature type="domain" description="ELMO" evidence="3">
    <location>
        <begin position="497"/>
        <end position="690"/>
    </location>
</feature>
<organism evidence="4 5">
    <name type="scientific">Besnoitia besnoiti</name>
    <name type="common">Apicomplexan protozoan</name>
    <dbReference type="NCBI Taxonomy" id="94643"/>
    <lineage>
        <taxon>Eukaryota</taxon>
        <taxon>Sar</taxon>
        <taxon>Alveolata</taxon>
        <taxon>Apicomplexa</taxon>
        <taxon>Conoidasida</taxon>
        <taxon>Coccidia</taxon>
        <taxon>Eucoccidiorida</taxon>
        <taxon>Eimeriorina</taxon>
        <taxon>Sarcocystidae</taxon>
        <taxon>Besnoitia</taxon>
    </lineage>
</organism>
<dbReference type="VEuPathDB" id="ToxoDB:BESB_084200"/>
<dbReference type="EMBL" id="NWUJ01000009">
    <property type="protein sequence ID" value="PFH33221.1"/>
    <property type="molecule type" value="Genomic_DNA"/>
</dbReference>
<comment type="caution">
    <text evidence="4">The sequence shown here is derived from an EMBL/GenBank/DDBJ whole genome shotgun (WGS) entry which is preliminary data.</text>
</comment>
<evidence type="ECO:0000256" key="2">
    <source>
        <dbReference type="SAM" id="SignalP"/>
    </source>
</evidence>
<feature type="region of interest" description="Disordered" evidence="1">
    <location>
        <begin position="405"/>
        <end position="521"/>
    </location>
</feature>
<dbReference type="OrthoDB" id="67155at2759"/>
<dbReference type="Pfam" id="PF04727">
    <property type="entry name" value="ELMO_CED12"/>
    <property type="match status" value="1"/>
</dbReference>
<evidence type="ECO:0000259" key="3">
    <source>
        <dbReference type="PROSITE" id="PS51335"/>
    </source>
</evidence>
<feature type="region of interest" description="Disordered" evidence="1">
    <location>
        <begin position="619"/>
        <end position="639"/>
    </location>
</feature>
<name>A0A2A9MA76_BESBE</name>
<evidence type="ECO:0000256" key="1">
    <source>
        <dbReference type="SAM" id="MobiDB-lite"/>
    </source>
</evidence>
<dbReference type="AlphaFoldDB" id="A0A2A9MA76"/>
<accession>A0A2A9MA76</accession>
<feature type="chain" id="PRO_5012518509" description="ELMO domain-containing protein" evidence="2">
    <location>
        <begin position="26"/>
        <end position="784"/>
    </location>
</feature>
<evidence type="ECO:0000313" key="5">
    <source>
        <dbReference type="Proteomes" id="UP000224006"/>
    </source>
</evidence>
<gene>
    <name evidence="4" type="ORF">BESB_084200</name>
</gene>
<dbReference type="PANTHER" id="PTHR12771">
    <property type="entry name" value="ENGULFMENT AND CELL MOTILITY"/>
    <property type="match status" value="1"/>
</dbReference>
<feature type="compositionally biased region" description="Low complexity" evidence="1">
    <location>
        <begin position="450"/>
        <end position="464"/>
    </location>
</feature>
<dbReference type="PROSITE" id="PS51335">
    <property type="entry name" value="ELMO"/>
    <property type="match status" value="1"/>
</dbReference>
<dbReference type="RefSeq" id="XP_029217230.1">
    <property type="nucleotide sequence ID" value="XM_029366770.1"/>
</dbReference>
<dbReference type="InterPro" id="IPR006816">
    <property type="entry name" value="ELMO_dom"/>
</dbReference>
<feature type="compositionally biased region" description="Basic and acidic residues" evidence="1">
    <location>
        <begin position="470"/>
        <end position="479"/>
    </location>
</feature>
<feature type="signal peptide" evidence="2">
    <location>
        <begin position="1"/>
        <end position="25"/>
    </location>
</feature>
<dbReference type="GeneID" id="40313346"/>
<dbReference type="KEGG" id="bbes:BESB_084200"/>
<keyword evidence="2" id="KW-0732">Signal</keyword>
<reference evidence="4 5" key="1">
    <citation type="submission" date="2017-09" db="EMBL/GenBank/DDBJ databases">
        <title>Genome sequencing of Besnoitia besnoiti strain Bb-Ger1.</title>
        <authorList>
            <person name="Schares G."/>
            <person name="Venepally P."/>
            <person name="Lorenzi H.A."/>
        </authorList>
    </citation>
    <scope>NUCLEOTIDE SEQUENCE [LARGE SCALE GENOMIC DNA]</scope>
    <source>
        <strain evidence="4 5">Bb-Ger1</strain>
    </source>
</reference>
<feature type="compositionally biased region" description="Basic and acidic residues" evidence="1">
    <location>
        <begin position="626"/>
        <end position="639"/>
    </location>
</feature>
<proteinExistence type="predicted"/>
<protein>
    <recommendedName>
        <fullName evidence="3">ELMO domain-containing protein</fullName>
    </recommendedName>
</protein>
<feature type="compositionally biased region" description="Low complexity" evidence="1">
    <location>
        <begin position="421"/>
        <end position="443"/>
    </location>
</feature>
<evidence type="ECO:0000313" key="4">
    <source>
        <dbReference type="EMBL" id="PFH33221.1"/>
    </source>
</evidence>
<dbReference type="Proteomes" id="UP000224006">
    <property type="component" value="Chromosome VIII"/>
</dbReference>